<evidence type="ECO:0000313" key="4">
    <source>
        <dbReference type="Proteomes" id="UP000319010"/>
    </source>
</evidence>
<evidence type="ECO:0000256" key="2">
    <source>
        <dbReference type="SAM" id="Phobius"/>
    </source>
</evidence>
<feature type="transmembrane region" description="Helical" evidence="2">
    <location>
        <begin position="235"/>
        <end position="262"/>
    </location>
</feature>
<evidence type="ECO:0000313" key="3">
    <source>
        <dbReference type="EMBL" id="TQD42519.1"/>
    </source>
</evidence>
<feature type="transmembrane region" description="Helical" evidence="2">
    <location>
        <begin position="187"/>
        <end position="208"/>
    </location>
</feature>
<sequence>MNLAVNLRDQIRHSIPAAIVVVIGAWVMIYYSIVQWETMKQVPSWDLAIFSELAKAYAHLQAPIVPIKGDGFNLLGDHFHPILILLGPIWRLFPTPLSLLVTQDLLLAVSAWPLTRLASRLTNQWVGGALGLVYVLSWGMQGAVAAQFHEIAFAMPMLAFASVAFVERRWVAVAAWSAPLVLVKEDMGLTVLMIGVAVILTSVVPAWYRTCTVGDSSADGADDARNRSRGLRLGVGMIVGGVAAFLFSVLVFLPAFNINGVWDYGLSSDKPASPDALTQKVKVVVMLVLTSGVIGLTSPWLLVVLPTLAWRFLGSVDFYWVWDNWHYNVTLMPIALGALLDVVARYRAHGAYEAGRPVREVGVDGLAVPESPTGATGTDVAADTASDTAADSCGEAGDGADSTTDTASEADGGADEDSESGESSGGGLRRRPTVFPTWLTVPLRYRHVVTAGIVTVVATGVLSAPYLPLWKATDQNFNTPNDQTKKEDPEARRVATAHEVIATIPEGSTVVTDLSMLAYLVPRAEVSWMGTSGPDKEYVVMNRNGGGNQWGVSDAAAWGEQHSKQGATYTVIYNKNGYQIAKRND</sequence>
<protein>
    <submittedName>
        <fullName evidence="3">DUF2079 domain-containing protein</fullName>
    </submittedName>
</protein>
<feature type="region of interest" description="Disordered" evidence="1">
    <location>
        <begin position="366"/>
        <end position="431"/>
    </location>
</feature>
<feature type="transmembrane region" description="Helical" evidence="2">
    <location>
        <begin position="15"/>
        <end position="33"/>
    </location>
</feature>
<dbReference type="Proteomes" id="UP000319010">
    <property type="component" value="Unassembled WGS sequence"/>
</dbReference>
<keyword evidence="2" id="KW-0472">Membrane</keyword>
<keyword evidence="2" id="KW-0812">Transmembrane</keyword>
<comment type="caution">
    <text evidence="3">The sequence shown here is derived from an EMBL/GenBank/DDBJ whole genome shotgun (WGS) entry which is preliminary data.</text>
</comment>
<dbReference type="AlphaFoldDB" id="A0A507ZYC6"/>
<organism evidence="3 4">
    <name type="scientific">Actinomyces johnsonii</name>
    <dbReference type="NCBI Taxonomy" id="544581"/>
    <lineage>
        <taxon>Bacteria</taxon>
        <taxon>Bacillati</taxon>
        <taxon>Actinomycetota</taxon>
        <taxon>Actinomycetes</taxon>
        <taxon>Actinomycetales</taxon>
        <taxon>Actinomycetaceae</taxon>
        <taxon>Actinomyces</taxon>
    </lineage>
</organism>
<dbReference type="Pfam" id="PF09852">
    <property type="entry name" value="DUF2079"/>
    <property type="match status" value="1"/>
</dbReference>
<dbReference type="RefSeq" id="WP_141424707.1">
    <property type="nucleotide sequence ID" value="NZ_JASPFB010000004.1"/>
</dbReference>
<feature type="compositionally biased region" description="Low complexity" evidence="1">
    <location>
        <begin position="373"/>
        <end position="392"/>
    </location>
</feature>
<dbReference type="InterPro" id="IPR018650">
    <property type="entry name" value="STSV1_Orf64"/>
</dbReference>
<feature type="transmembrane region" description="Helical" evidence="2">
    <location>
        <begin position="283"/>
        <end position="305"/>
    </location>
</feature>
<feature type="transmembrane region" description="Helical" evidence="2">
    <location>
        <begin position="121"/>
        <end position="140"/>
    </location>
</feature>
<keyword evidence="2" id="KW-1133">Transmembrane helix</keyword>
<evidence type="ECO:0000256" key="1">
    <source>
        <dbReference type="SAM" id="MobiDB-lite"/>
    </source>
</evidence>
<proteinExistence type="predicted"/>
<dbReference type="EMBL" id="VICB01000014">
    <property type="protein sequence ID" value="TQD42519.1"/>
    <property type="molecule type" value="Genomic_DNA"/>
</dbReference>
<name>A0A507ZYC6_9ACTO</name>
<reference evidence="3 4" key="1">
    <citation type="submission" date="2019-06" db="EMBL/GenBank/DDBJ databases">
        <title>Draft genome sequence of Actinomyces johnsonii CCUG 34287T.</title>
        <authorList>
            <person name="Salva-Serra F."/>
            <person name="Cardew S."/>
            <person name="Moore E."/>
        </authorList>
    </citation>
    <scope>NUCLEOTIDE SEQUENCE [LARGE SCALE GENOMIC DNA]</scope>
    <source>
        <strain evidence="3 4">CCUG 34287</strain>
    </source>
</reference>
<gene>
    <name evidence="3" type="ORF">FK256_10365</name>
</gene>
<accession>A0A507ZYC6</accession>